<accession>A0ABQ0ALC5</accession>
<reference evidence="2 3" key="1">
    <citation type="submission" date="2024-04" db="EMBL/GenBank/DDBJ databases">
        <title>Draft genome sequence of Pseudophaeobacter arcticus NBRC 116598.</title>
        <authorList>
            <person name="Miyakawa T."/>
            <person name="Kusuya Y."/>
            <person name="Miura T."/>
        </authorList>
    </citation>
    <scope>NUCLEOTIDE SEQUENCE [LARGE SCALE GENOMIC DNA]</scope>
    <source>
        <strain evidence="2 3">SU-CL00105</strain>
    </source>
</reference>
<proteinExistence type="predicted"/>
<evidence type="ECO:0000313" key="3">
    <source>
        <dbReference type="Proteomes" id="UP001441944"/>
    </source>
</evidence>
<dbReference type="InterPro" id="IPR010982">
    <property type="entry name" value="Lambda_DNA-bd_dom_sf"/>
</dbReference>
<dbReference type="Gene3D" id="1.10.260.40">
    <property type="entry name" value="lambda repressor-like DNA-binding domains"/>
    <property type="match status" value="1"/>
</dbReference>
<feature type="domain" description="HTH cro/C1-type" evidence="1">
    <location>
        <begin position="24"/>
        <end position="78"/>
    </location>
</feature>
<organism evidence="2 3">
    <name type="scientific">Pseudophaeobacter arcticus</name>
    <dbReference type="NCBI Taxonomy" id="385492"/>
    <lineage>
        <taxon>Bacteria</taxon>
        <taxon>Pseudomonadati</taxon>
        <taxon>Pseudomonadota</taxon>
        <taxon>Alphaproteobacteria</taxon>
        <taxon>Rhodobacterales</taxon>
        <taxon>Paracoccaceae</taxon>
        <taxon>Pseudophaeobacter</taxon>
    </lineage>
</organism>
<evidence type="ECO:0000259" key="1">
    <source>
        <dbReference type="PROSITE" id="PS50943"/>
    </source>
</evidence>
<dbReference type="CDD" id="cd00093">
    <property type="entry name" value="HTH_XRE"/>
    <property type="match status" value="1"/>
</dbReference>
<name>A0ABQ0ALC5_9RHOB</name>
<evidence type="ECO:0000313" key="2">
    <source>
        <dbReference type="EMBL" id="GAA6196667.1"/>
    </source>
</evidence>
<sequence>MDFQDKEALAGTRDTSKEAAAKRLKAARLMTGLGQQAFGEASGVSKAAISNAEKARSYPGREAMIFLHREHRVDFNFMIAGEFVQLPNDVQEKLMSALLAVDSGLDHIPS</sequence>
<dbReference type="InterPro" id="IPR001387">
    <property type="entry name" value="Cro/C1-type_HTH"/>
</dbReference>
<keyword evidence="3" id="KW-1185">Reference proteome</keyword>
<dbReference type="PROSITE" id="PS50943">
    <property type="entry name" value="HTH_CROC1"/>
    <property type="match status" value="1"/>
</dbReference>
<gene>
    <name evidence="2" type="ORF">NBRC116598_21110</name>
</gene>
<comment type="caution">
    <text evidence="2">The sequence shown here is derived from an EMBL/GenBank/DDBJ whole genome shotgun (WGS) entry which is preliminary data.</text>
</comment>
<dbReference type="EMBL" id="BAABWU010000007">
    <property type="protein sequence ID" value="GAA6196667.1"/>
    <property type="molecule type" value="Genomic_DNA"/>
</dbReference>
<dbReference type="Proteomes" id="UP001441944">
    <property type="component" value="Unassembled WGS sequence"/>
</dbReference>
<dbReference type="RefSeq" id="WP_348292903.1">
    <property type="nucleotide sequence ID" value="NZ_BAABWU010000007.1"/>
</dbReference>
<dbReference type="SMART" id="SM00530">
    <property type="entry name" value="HTH_XRE"/>
    <property type="match status" value="1"/>
</dbReference>
<protein>
    <recommendedName>
        <fullName evidence="1">HTH cro/C1-type domain-containing protein</fullName>
    </recommendedName>
</protein>
<dbReference type="SUPFAM" id="SSF47413">
    <property type="entry name" value="lambda repressor-like DNA-binding domains"/>
    <property type="match status" value="1"/>
</dbReference>